<evidence type="ECO:0000313" key="2">
    <source>
        <dbReference type="EMBL" id="KAJ4400085.1"/>
    </source>
</evidence>
<protein>
    <submittedName>
        <fullName evidence="2">Uncharacterized protein</fullName>
    </submittedName>
</protein>
<organism evidence="2 3">
    <name type="scientific">Didymella pomorum</name>
    <dbReference type="NCBI Taxonomy" id="749634"/>
    <lineage>
        <taxon>Eukaryota</taxon>
        <taxon>Fungi</taxon>
        <taxon>Dikarya</taxon>
        <taxon>Ascomycota</taxon>
        <taxon>Pezizomycotina</taxon>
        <taxon>Dothideomycetes</taxon>
        <taxon>Pleosporomycetidae</taxon>
        <taxon>Pleosporales</taxon>
        <taxon>Pleosporineae</taxon>
        <taxon>Didymellaceae</taxon>
        <taxon>Didymella</taxon>
    </lineage>
</organism>
<feature type="compositionally biased region" description="Basic and acidic residues" evidence="1">
    <location>
        <begin position="310"/>
        <end position="320"/>
    </location>
</feature>
<feature type="region of interest" description="Disordered" evidence="1">
    <location>
        <begin position="154"/>
        <end position="174"/>
    </location>
</feature>
<accession>A0A9W8Z6D8</accession>
<sequence length="591" mass="65794">MAQSTEQMKATLASSLKPATDRVEKIDKIGKTFNAYQKKCDVLISKAKETADPTTLFTLQTQISQAASASEIQEQTSLEHEAREKASGRSPAMWTVGVSTLFYTRAASLESKRETVTIPRALELLQGVVNALVENYRHGLKEINVRVVETQQKSHRDYDRSVKERHSKVDASNAAHAKEISKLKDAINSLQETWLLSEKSAQGLSNRSLGEMRPVLKISNKSSMPLRAELHVTTERPDSQARDVEALHRRVVKVEADAPRESETGKTTLISVREDVKTLNEPVDNLRNEMLEARTNTARESDNYSSSKPKGADSHSHTEVHTEKLHIAAQEAVQVEHVEDFTPMGTDTPHESVQPTDLNKIRERLNKLESSGSTGSEYHSTEVATMVSHRKHLTPRVTAVQKCSDIAELTSVDVDLLKHEPADHVAHCKAEHQDQAETIKALADSMKSQLQKRIDKNFDLRGHLYDGHSSAGSLRLVETKRPTRALTSPRDQGSVGHAPAITEIEQRFTSSAAQDDQLIVAQELLDTRDITSQRNTWAGNIRLDFDECKKGVAEDVTTLVAHMKALGAKCENLQAQLKIVRRNMQNTFLLV</sequence>
<dbReference type="OrthoDB" id="3796983at2759"/>
<proteinExistence type="predicted"/>
<feature type="region of interest" description="Disordered" evidence="1">
    <location>
        <begin position="294"/>
        <end position="320"/>
    </location>
</feature>
<name>A0A9W8Z6D8_9PLEO</name>
<comment type="caution">
    <text evidence="2">The sequence shown here is derived from an EMBL/GenBank/DDBJ whole genome shotgun (WGS) entry which is preliminary data.</text>
</comment>
<dbReference type="AlphaFoldDB" id="A0A9W8Z6D8"/>
<keyword evidence="3" id="KW-1185">Reference proteome</keyword>
<evidence type="ECO:0000256" key="1">
    <source>
        <dbReference type="SAM" id="MobiDB-lite"/>
    </source>
</evidence>
<reference evidence="2" key="1">
    <citation type="submission" date="2022-10" db="EMBL/GenBank/DDBJ databases">
        <title>Tapping the CABI collections for fungal endophytes: first genome assemblies for Collariella, Neodidymelliopsis, Ascochyta clinopodiicola, Didymella pomorum, Didymosphaeria variabile, Neocosmospora piperis and Neocucurbitaria cava.</title>
        <authorList>
            <person name="Hill R."/>
        </authorList>
    </citation>
    <scope>NUCLEOTIDE SEQUENCE</scope>
    <source>
        <strain evidence="2">IMI 355091</strain>
    </source>
</reference>
<dbReference type="EMBL" id="JAPEVA010000095">
    <property type="protein sequence ID" value="KAJ4400085.1"/>
    <property type="molecule type" value="Genomic_DNA"/>
</dbReference>
<feature type="compositionally biased region" description="Basic and acidic residues" evidence="1">
    <location>
        <begin position="154"/>
        <end position="169"/>
    </location>
</feature>
<dbReference type="Proteomes" id="UP001140510">
    <property type="component" value="Unassembled WGS sequence"/>
</dbReference>
<gene>
    <name evidence="2" type="ORF">N0V91_008966</name>
</gene>
<evidence type="ECO:0000313" key="3">
    <source>
        <dbReference type="Proteomes" id="UP001140510"/>
    </source>
</evidence>